<feature type="compositionally biased region" description="Low complexity" evidence="1">
    <location>
        <begin position="876"/>
        <end position="891"/>
    </location>
</feature>
<feature type="region of interest" description="Disordered" evidence="1">
    <location>
        <begin position="516"/>
        <end position="601"/>
    </location>
</feature>
<dbReference type="OrthoDB" id="1881at2759"/>
<organism evidence="3 4">
    <name type="scientific">Naumovozyma castellii</name>
    <name type="common">Yeast</name>
    <name type="synonym">Saccharomyces castellii</name>
    <dbReference type="NCBI Taxonomy" id="27288"/>
    <lineage>
        <taxon>Eukaryota</taxon>
        <taxon>Fungi</taxon>
        <taxon>Dikarya</taxon>
        <taxon>Ascomycota</taxon>
        <taxon>Saccharomycotina</taxon>
        <taxon>Saccharomycetes</taxon>
        <taxon>Saccharomycetales</taxon>
        <taxon>Saccharomycetaceae</taxon>
        <taxon>Naumovozyma</taxon>
    </lineage>
</organism>
<dbReference type="OMA" id="HINSQAE"/>
<feature type="compositionally biased region" description="Low complexity" evidence="1">
    <location>
        <begin position="458"/>
        <end position="478"/>
    </location>
</feature>
<evidence type="ECO:0000259" key="2">
    <source>
        <dbReference type="PROSITE" id="PS51159"/>
    </source>
</evidence>
<dbReference type="EMBL" id="HE576757">
    <property type="protein sequence ID" value="CCC70520.1"/>
    <property type="molecule type" value="Genomic_DNA"/>
</dbReference>
<evidence type="ECO:0000313" key="4">
    <source>
        <dbReference type="Proteomes" id="UP000001640"/>
    </source>
</evidence>
<dbReference type="GeneID" id="96904169"/>
<evidence type="ECO:0000256" key="1">
    <source>
        <dbReference type="SAM" id="MobiDB-lite"/>
    </source>
</evidence>
<dbReference type="RefSeq" id="XP_003676876.1">
    <property type="nucleotide sequence ID" value="XM_003676828.1"/>
</dbReference>
<dbReference type="eggNOG" id="KOG3986">
    <property type="taxonomic scope" value="Eukaryota"/>
</dbReference>
<feature type="compositionally biased region" description="Low complexity" evidence="1">
    <location>
        <begin position="854"/>
        <end position="864"/>
    </location>
</feature>
<name>G0VGA0_NAUCA</name>
<dbReference type="InterPro" id="IPR005036">
    <property type="entry name" value="CBM21_dom"/>
</dbReference>
<dbReference type="PANTHER" id="PTHR12307">
    <property type="entry name" value="PROTEIN PHOSPHATASE 1 REGULATORY SUBUNIT"/>
    <property type="match status" value="1"/>
</dbReference>
<keyword evidence="4" id="KW-1185">Reference proteome</keyword>
<feature type="domain" description="CBM21" evidence="2">
    <location>
        <begin position="274"/>
        <end position="408"/>
    </location>
</feature>
<protein>
    <recommendedName>
        <fullName evidence="2">CBM21 domain-containing protein</fullName>
    </recommendedName>
</protein>
<feature type="region of interest" description="Disordered" evidence="1">
    <location>
        <begin position="847"/>
        <end position="915"/>
    </location>
</feature>
<dbReference type="KEGG" id="ncs:NCAS_0F00360"/>
<evidence type="ECO:0000313" key="3">
    <source>
        <dbReference type="EMBL" id="CCC70520.1"/>
    </source>
</evidence>
<reference key="2">
    <citation type="submission" date="2011-08" db="EMBL/GenBank/DDBJ databases">
        <title>Genome sequence of Naumovozyma castellii.</title>
        <authorList>
            <person name="Gordon J.L."/>
            <person name="Armisen D."/>
            <person name="Proux-Wera E."/>
            <person name="OhEigeartaigh S.S."/>
            <person name="Byrne K.P."/>
            <person name="Wolfe K.H."/>
        </authorList>
    </citation>
    <scope>NUCLEOTIDE SEQUENCE</scope>
    <source>
        <strain>Type strain:CBS 4309</strain>
    </source>
</reference>
<proteinExistence type="predicted"/>
<feature type="region of interest" description="Disordered" evidence="1">
    <location>
        <begin position="172"/>
        <end position="227"/>
    </location>
</feature>
<feature type="compositionally biased region" description="Low complexity" evidence="1">
    <location>
        <begin position="516"/>
        <end position="547"/>
    </location>
</feature>
<gene>
    <name evidence="3" type="primary">NCAS0F00360</name>
    <name evidence="3" type="ordered locus">NCAS_0F00360</name>
</gene>
<dbReference type="FunCoup" id="G0VGA0">
    <property type="interactions" value="211"/>
</dbReference>
<feature type="compositionally biased region" description="Low complexity" evidence="1">
    <location>
        <begin position="579"/>
        <end position="601"/>
    </location>
</feature>
<dbReference type="Gene3D" id="2.60.40.2440">
    <property type="entry name" value="Carbohydrate binding type-21 domain"/>
    <property type="match status" value="1"/>
</dbReference>
<dbReference type="GO" id="GO:2001069">
    <property type="term" value="F:glycogen binding"/>
    <property type="evidence" value="ECO:0007669"/>
    <property type="project" value="TreeGrafter"/>
</dbReference>
<dbReference type="Pfam" id="PF03370">
    <property type="entry name" value="CBM_21"/>
    <property type="match status" value="1"/>
</dbReference>
<feature type="region of interest" description="Disordered" evidence="1">
    <location>
        <begin position="455"/>
        <end position="480"/>
    </location>
</feature>
<reference evidence="3 4" key="1">
    <citation type="journal article" date="2011" name="Proc. Natl. Acad. Sci. U.S.A.">
        <title>Evolutionary erosion of yeast sex chromosomes by mating-type switching accidents.</title>
        <authorList>
            <person name="Gordon J.L."/>
            <person name="Armisen D."/>
            <person name="Proux-Wera E."/>
            <person name="Oheigeartaigh S.S."/>
            <person name="Byrne K.P."/>
            <person name="Wolfe K.H."/>
        </authorList>
    </citation>
    <scope>NUCLEOTIDE SEQUENCE [LARGE SCALE GENOMIC DNA]</scope>
    <source>
        <strain evidence="4">ATCC 76901 / BCRC 22586 / CBS 4309 / NBRC 1992 / NRRL Y-12630</strain>
    </source>
</reference>
<dbReference type="InterPro" id="IPR038175">
    <property type="entry name" value="CBM21_dom_sf"/>
</dbReference>
<accession>G0VGA0</accession>
<sequence length="915" mass="103353">MVITNLDSAAAAAHAASATATAAPTAADLPPIRKLKSSLKLSRSSSTETFSTGGSSTPKIVRFAPQLTTVKRFDYRDEPIIISNENSPMGSPLLDYQRDNNEPDFPFTNTLKRNKQNNNNRYHFNLENDLEWETEKYWFNNSALLPDLLKNEKMFNYYNDLNDFHLDDFYQGGKSEDEDDDDDDDDSLDDFNADDFLKPHHRQNSILLHNGSQEDTGNKQGDRDDDHHFIYHNNANTMNSTLNSNSVLLSATSHSFDSINWILKSSNISTFHDTNKKNSLEVSLFNFLQGQNIRLHSLNQDSNNSSKLIGLIYVNNLNFEKFIEIKFSFNHWKDIHYVTAFLNKSVTSNIDEFKFVIDLNSLKFFLQVKNLLSSKLPKNNLNMELCCRYDVNNETYYDNNNYSNYHISLYSIFENFEPQLIPNNKISNKQSNIPKNSSYYSNYITPAVKQQQRPQQFSNLSLSSVASSSDSSSQRTFSEGTDYFNTSPLKHLYHNDTTPFVRKPTRQNEVINNIDDLINNNDNSNAGISLSSSSSTSSSESPSPIIPDIKKQKQSKASFTFTDSNRTIKNNSNTLQLRNSSSSTKIPMSSSSSTSSSPSNYPISQLDEFDYSNLYEPNDNLMTDANLFNYSFNSINNSTAAITANIDDNSCFQYLSPFYADNPPVETTTNNNNNNNLVGQHDPYFVDDNQSIFTDTTIDNNNIDNLQRNGLYSRPVLIHDKNNNSTDTLILQNPHPPPPPSLPLDNDDIHSFNNDDNDNDNVTIPTSTTSHSDLNSNSTSNTKSINITNSISINDHNRLHHPFTTNHDQIQNHDRNTIKTSTLNNMDYQSFLESYCFYNPSSMLGQRQVDTGGNNNNSSPNNKNVNDEEINIHVETTPTSSTGNGSTLSPNEFLGDSLLSSTPPILSQGHDRWQI</sequence>
<feature type="compositionally biased region" description="Low complexity" evidence="1">
    <location>
        <begin position="766"/>
        <end position="783"/>
    </location>
</feature>
<feature type="compositionally biased region" description="Basic and acidic residues" evidence="1">
    <location>
        <begin position="216"/>
        <end position="227"/>
    </location>
</feature>
<dbReference type="GO" id="GO:0008157">
    <property type="term" value="F:protein phosphatase 1 binding"/>
    <property type="evidence" value="ECO:0007669"/>
    <property type="project" value="TreeGrafter"/>
</dbReference>
<dbReference type="Proteomes" id="UP000001640">
    <property type="component" value="Chromosome 6"/>
</dbReference>
<dbReference type="PANTHER" id="PTHR12307:SF51">
    <property type="entry name" value="SERINE_THREONINE-PROTEIN PHOSPHATASE 1 REGULATORY SUBUNIT GAC1-RELATED"/>
    <property type="match status" value="1"/>
</dbReference>
<dbReference type="AlphaFoldDB" id="G0VGA0"/>
<dbReference type="InterPro" id="IPR050782">
    <property type="entry name" value="PP1_regulatory_subunit_3"/>
</dbReference>
<dbReference type="GO" id="GO:0000164">
    <property type="term" value="C:protein phosphatase type 1 complex"/>
    <property type="evidence" value="ECO:0007669"/>
    <property type="project" value="TreeGrafter"/>
</dbReference>
<feature type="compositionally biased region" description="Acidic residues" evidence="1">
    <location>
        <begin position="176"/>
        <end position="193"/>
    </location>
</feature>
<dbReference type="HOGENOM" id="CLU_014598_0_0_1"/>
<dbReference type="GO" id="GO:0005979">
    <property type="term" value="P:regulation of glycogen biosynthetic process"/>
    <property type="evidence" value="ECO:0007669"/>
    <property type="project" value="TreeGrafter"/>
</dbReference>
<dbReference type="STRING" id="1064592.G0VGA0"/>
<feature type="region of interest" description="Disordered" evidence="1">
    <location>
        <begin position="725"/>
        <end position="783"/>
    </location>
</feature>
<feature type="compositionally biased region" description="Polar residues" evidence="1">
    <location>
        <begin position="555"/>
        <end position="578"/>
    </location>
</feature>
<dbReference type="InParanoid" id="G0VGA0"/>
<feature type="compositionally biased region" description="Polar residues" evidence="1">
    <location>
        <begin position="204"/>
        <end position="215"/>
    </location>
</feature>
<dbReference type="PROSITE" id="PS51159">
    <property type="entry name" value="CBM21"/>
    <property type="match status" value="1"/>
</dbReference>